<dbReference type="InterPro" id="IPR037152">
    <property type="entry name" value="L-asparaginase_N_sf"/>
</dbReference>
<dbReference type="PANTHER" id="PTHR11707:SF28">
    <property type="entry name" value="60 KDA LYSOPHOSPHOLIPASE"/>
    <property type="match status" value="1"/>
</dbReference>
<dbReference type="RefSeq" id="WP_189990417.1">
    <property type="nucleotide sequence ID" value="NZ_BMZS01000005.1"/>
</dbReference>
<comment type="caution">
    <text evidence="6">The sequence shown here is derived from an EMBL/GenBank/DDBJ whole genome shotgun (WGS) entry which is preliminary data.</text>
</comment>
<proteinExistence type="inferred from homology"/>
<comment type="similarity">
    <text evidence="1">Belongs to the asparaginase 1 family.</text>
</comment>
<evidence type="ECO:0000313" key="7">
    <source>
        <dbReference type="Proteomes" id="UP000630353"/>
    </source>
</evidence>
<dbReference type="InterPro" id="IPR040919">
    <property type="entry name" value="Asparaginase_C"/>
</dbReference>
<feature type="active site" description="O-isoaspartyl threonine intermediate" evidence="2">
    <location>
        <position position="15"/>
    </location>
</feature>
<dbReference type="PIRSF" id="PIRSF500176">
    <property type="entry name" value="L_ASNase"/>
    <property type="match status" value="1"/>
</dbReference>
<dbReference type="PIRSF" id="PIRSF001220">
    <property type="entry name" value="L-ASNase_gatD"/>
    <property type="match status" value="1"/>
</dbReference>
<name>A0A918XSU7_9PROT</name>
<reference evidence="6" key="1">
    <citation type="journal article" date="2014" name="Int. J. Syst. Evol. Microbiol.">
        <title>Complete genome sequence of Corynebacterium casei LMG S-19264T (=DSM 44701T), isolated from a smear-ripened cheese.</title>
        <authorList>
            <consortium name="US DOE Joint Genome Institute (JGI-PGF)"/>
            <person name="Walter F."/>
            <person name="Albersmeier A."/>
            <person name="Kalinowski J."/>
            <person name="Ruckert C."/>
        </authorList>
    </citation>
    <scope>NUCLEOTIDE SEQUENCE</scope>
    <source>
        <strain evidence="6">KCTC 42651</strain>
    </source>
</reference>
<evidence type="ECO:0000256" key="2">
    <source>
        <dbReference type="PIRSR" id="PIRSR001220-1"/>
    </source>
</evidence>
<dbReference type="InterPro" id="IPR027473">
    <property type="entry name" value="L-asparaginase_C"/>
</dbReference>
<feature type="domain" description="L-asparaginase N-terminal" evidence="4">
    <location>
        <begin position="6"/>
        <end position="198"/>
    </location>
</feature>
<accession>A0A918XSU7</accession>
<dbReference type="PRINTS" id="PR00139">
    <property type="entry name" value="ASNGLNASE"/>
</dbReference>
<dbReference type="SFLD" id="SFLDS00057">
    <property type="entry name" value="Glutaminase/Asparaginase"/>
    <property type="match status" value="1"/>
</dbReference>
<dbReference type="PROSITE" id="PS51732">
    <property type="entry name" value="ASN_GLN_ASE_3"/>
    <property type="match status" value="1"/>
</dbReference>
<feature type="binding site" evidence="3">
    <location>
        <position position="58"/>
    </location>
    <ligand>
        <name>substrate</name>
    </ligand>
</feature>
<dbReference type="Pfam" id="PF17763">
    <property type="entry name" value="Asparaginase_C"/>
    <property type="match status" value="1"/>
</dbReference>
<evidence type="ECO:0000313" key="6">
    <source>
        <dbReference type="EMBL" id="GHD52055.1"/>
    </source>
</evidence>
<dbReference type="InterPro" id="IPR027474">
    <property type="entry name" value="L-asparaginase_N"/>
</dbReference>
<dbReference type="Gene3D" id="3.40.50.40">
    <property type="match status" value="1"/>
</dbReference>
<dbReference type="Pfam" id="PF00710">
    <property type="entry name" value="Asparaginase"/>
    <property type="match status" value="1"/>
</dbReference>
<protein>
    <submittedName>
        <fullName evidence="6">L-asparaginase</fullName>
    </submittedName>
</protein>
<sequence length="353" mass="36564">MTDKPRIAVLALGGTIAMVKGDEGGVKPGLTAADLVAAVPGLDRIATVTAETVKTVGSSDLRVDDVLAVAKRIEELAAADAIDGAIVTQGTDTMEESAFLLDLVLDGRVPVVVTGAMRNPLSVSHDGPGNLLAAAMTVADPQVRRRSTELGVLVVLLDTIHAAIDVAKASPHRIDAFHSMVAGPVGVLVEDRVRLIGTPNRDHKRAFDAVTGHRRPAAWSDGTLDEPDSVALLTLGLGESGGLLAALADDPAHLGYAGVVLGGMGGGHSPAWVVEDVERLAKRMPVVMAARIQSGYLLKSTYERLGSEIDLARRGVISAGRLSPLKARLLLTLLLRAGVAADAAATAVWDALN</sequence>
<dbReference type="FunFam" id="3.40.50.1170:FF:000001">
    <property type="entry name" value="L-asparaginase 2"/>
    <property type="match status" value="1"/>
</dbReference>
<dbReference type="InterPro" id="IPR036152">
    <property type="entry name" value="Asp/glu_Ase-like_sf"/>
</dbReference>
<evidence type="ECO:0000256" key="1">
    <source>
        <dbReference type="ARBA" id="ARBA00010518"/>
    </source>
</evidence>
<dbReference type="SUPFAM" id="SSF53774">
    <property type="entry name" value="Glutaminase/Asparaginase"/>
    <property type="match status" value="1"/>
</dbReference>
<dbReference type="InterPro" id="IPR006034">
    <property type="entry name" value="Asparaginase/glutaminase-like"/>
</dbReference>
<evidence type="ECO:0000256" key="3">
    <source>
        <dbReference type="PIRSR" id="PIRSR001220-2"/>
    </source>
</evidence>
<gene>
    <name evidence="6" type="primary">ansA</name>
    <name evidence="6" type="ORF">GCM10017083_27210</name>
</gene>
<dbReference type="EMBL" id="BMZS01000005">
    <property type="protein sequence ID" value="GHD52055.1"/>
    <property type="molecule type" value="Genomic_DNA"/>
</dbReference>
<dbReference type="Gene3D" id="3.40.50.1170">
    <property type="entry name" value="L-asparaginase, N-terminal domain"/>
    <property type="match status" value="1"/>
</dbReference>
<feature type="domain" description="Asparaginase/glutaminase C-terminal" evidence="5">
    <location>
        <begin position="230"/>
        <end position="341"/>
    </location>
</feature>
<reference evidence="6" key="2">
    <citation type="submission" date="2020-09" db="EMBL/GenBank/DDBJ databases">
        <authorList>
            <person name="Sun Q."/>
            <person name="Kim S."/>
        </authorList>
    </citation>
    <scope>NUCLEOTIDE SEQUENCE</scope>
    <source>
        <strain evidence="6">KCTC 42651</strain>
    </source>
</reference>
<evidence type="ECO:0000259" key="4">
    <source>
        <dbReference type="Pfam" id="PF00710"/>
    </source>
</evidence>
<dbReference type="Proteomes" id="UP000630353">
    <property type="component" value="Unassembled WGS sequence"/>
</dbReference>
<keyword evidence="7" id="KW-1185">Reference proteome</keyword>
<dbReference type="GO" id="GO:0004067">
    <property type="term" value="F:asparaginase activity"/>
    <property type="evidence" value="ECO:0007669"/>
    <property type="project" value="UniProtKB-UniRule"/>
</dbReference>
<feature type="binding site" evidence="3">
    <location>
        <begin position="91"/>
        <end position="92"/>
    </location>
    <ligand>
        <name>substrate</name>
    </ligand>
</feature>
<dbReference type="PANTHER" id="PTHR11707">
    <property type="entry name" value="L-ASPARAGINASE"/>
    <property type="match status" value="1"/>
</dbReference>
<dbReference type="AlphaFoldDB" id="A0A918XSU7"/>
<organism evidence="6 7">
    <name type="scientific">Thalassobaculum fulvum</name>
    <dbReference type="NCBI Taxonomy" id="1633335"/>
    <lineage>
        <taxon>Bacteria</taxon>
        <taxon>Pseudomonadati</taxon>
        <taxon>Pseudomonadota</taxon>
        <taxon>Alphaproteobacteria</taxon>
        <taxon>Rhodospirillales</taxon>
        <taxon>Thalassobaculaceae</taxon>
        <taxon>Thalassobaculum</taxon>
    </lineage>
</organism>
<evidence type="ECO:0000259" key="5">
    <source>
        <dbReference type="Pfam" id="PF17763"/>
    </source>
</evidence>
<dbReference type="SMART" id="SM00870">
    <property type="entry name" value="Asparaginase"/>
    <property type="match status" value="1"/>
</dbReference>